<evidence type="ECO:0000313" key="1">
    <source>
        <dbReference type="EMBL" id="MPC71718.1"/>
    </source>
</evidence>
<dbReference type="Proteomes" id="UP000324222">
    <property type="component" value="Unassembled WGS sequence"/>
</dbReference>
<organism evidence="1 2">
    <name type="scientific">Portunus trituberculatus</name>
    <name type="common">Swimming crab</name>
    <name type="synonym">Neptunus trituberculatus</name>
    <dbReference type="NCBI Taxonomy" id="210409"/>
    <lineage>
        <taxon>Eukaryota</taxon>
        <taxon>Metazoa</taxon>
        <taxon>Ecdysozoa</taxon>
        <taxon>Arthropoda</taxon>
        <taxon>Crustacea</taxon>
        <taxon>Multicrustacea</taxon>
        <taxon>Malacostraca</taxon>
        <taxon>Eumalacostraca</taxon>
        <taxon>Eucarida</taxon>
        <taxon>Decapoda</taxon>
        <taxon>Pleocyemata</taxon>
        <taxon>Brachyura</taxon>
        <taxon>Eubrachyura</taxon>
        <taxon>Portunoidea</taxon>
        <taxon>Portunidae</taxon>
        <taxon>Portuninae</taxon>
        <taxon>Portunus</taxon>
    </lineage>
</organism>
<reference evidence="1 2" key="1">
    <citation type="submission" date="2019-05" db="EMBL/GenBank/DDBJ databases">
        <title>Another draft genome of Portunus trituberculatus and its Hox gene families provides insights of decapod evolution.</title>
        <authorList>
            <person name="Jeong J.-H."/>
            <person name="Song I."/>
            <person name="Kim S."/>
            <person name="Choi T."/>
            <person name="Kim D."/>
            <person name="Ryu S."/>
            <person name="Kim W."/>
        </authorList>
    </citation>
    <scope>NUCLEOTIDE SEQUENCE [LARGE SCALE GENOMIC DNA]</scope>
    <source>
        <tissue evidence="1">Muscle</tissue>
    </source>
</reference>
<keyword evidence="2" id="KW-1185">Reference proteome</keyword>
<dbReference type="AlphaFoldDB" id="A0A5B7HSQ9"/>
<comment type="caution">
    <text evidence="1">The sequence shown here is derived from an EMBL/GenBank/DDBJ whole genome shotgun (WGS) entry which is preliminary data.</text>
</comment>
<name>A0A5B7HSQ9_PORTR</name>
<protein>
    <submittedName>
        <fullName evidence="1">Uncharacterized protein</fullName>
    </submittedName>
</protein>
<proteinExistence type="predicted"/>
<evidence type="ECO:0000313" key="2">
    <source>
        <dbReference type="Proteomes" id="UP000324222"/>
    </source>
</evidence>
<sequence>MRRGGVKEKEEEEWLWLVDEGQRSVCGGERQRARRRKRVALPVHTAGICQDDRLLIVKGAVILSRRCQCDRRRH</sequence>
<gene>
    <name evidence="1" type="ORF">E2C01_066004</name>
</gene>
<dbReference type="EMBL" id="VSRR010033458">
    <property type="protein sequence ID" value="MPC71718.1"/>
    <property type="molecule type" value="Genomic_DNA"/>
</dbReference>
<accession>A0A5B7HSQ9</accession>